<accession>A0A8X6MQI5</accession>
<name>A0A8X6MQI5_NEPPI</name>
<keyword evidence="2" id="KW-1185">Reference proteome</keyword>
<comment type="caution">
    <text evidence="1">The sequence shown here is derived from an EMBL/GenBank/DDBJ whole genome shotgun (WGS) entry which is preliminary data.</text>
</comment>
<dbReference type="EMBL" id="BMAW01049768">
    <property type="protein sequence ID" value="GFS72384.1"/>
    <property type="molecule type" value="Genomic_DNA"/>
</dbReference>
<evidence type="ECO:0000313" key="2">
    <source>
        <dbReference type="Proteomes" id="UP000887013"/>
    </source>
</evidence>
<proteinExistence type="predicted"/>
<dbReference type="OrthoDB" id="10593940at2759"/>
<sequence length="115" mass="12560">MTARLTVKVVASTLAHLGTWFKSLRNADRTSSDVGKKRKRSFPVTQLEDGDEKEWIQTLPLTRLGMKKFQGEKVGNAGDGDLGYSGLPISLPVKGNRCVERLALSAGTRRLCSLA</sequence>
<organism evidence="1 2">
    <name type="scientific">Nephila pilipes</name>
    <name type="common">Giant wood spider</name>
    <name type="synonym">Nephila maculata</name>
    <dbReference type="NCBI Taxonomy" id="299642"/>
    <lineage>
        <taxon>Eukaryota</taxon>
        <taxon>Metazoa</taxon>
        <taxon>Ecdysozoa</taxon>
        <taxon>Arthropoda</taxon>
        <taxon>Chelicerata</taxon>
        <taxon>Arachnida</taxon>
        <taxon>Araneae</taxon>
        <taxon>Araneomorphae</taxon>
        <taxon>Entelegynae</taxon>
        <taxon>Araneoidea</taxon>
        <taxon>Nephilidae</taxon>
        <taxon>Nephila</taxon>
    </lineage>
</organism>
<reference evidence="1" key="1">
    <citation type="submission" date="2020-08" db="EMBL/GenBank/DDBJ databases">
        <title>Multicomponent nature underlies the extraordinary mechanical properties of spider dragline silk.</title>
        <authorList>
            <person name="Kono N."/>
            <person name="Nakamura H."/>
            <person name="Mori M."/>
            <person name="Yoshida Y."/>
            <person name="Ohtoshi R."/>
            <person name="Malay A.D."/>
            <person name="Moran D.A.P."/>
            <person name="Tomita M."/>
            <person name="Numata K."/>
            <person name="Arakawa K."/>
        </authorList>
    </citation>
    <scope>NUCLEOTIDE SEQUENCE</scope>
</reference>
<dbReference type="Proteomes" id="UP000887013">
    <property type="component" value="Unassembled WGS sequence"/>
</dbReference>
<evidence type="ECO:0000313" key="1">
    <source>
        <dbReference type="EMBL" id="GFS72384.1"/>
    </source>
</evidence>
<gene>
    <name evidence="1" type="ORF">NPIL_171311</name>
</gene>
<dbReference type="AlphaFoldDB" id="A0A8X6MQI5"/>
<protein>
    <submittedName>
        <fullName evidence="1">Uncharacterized protein</fullName>
    </submittedName>
</protein>